<feature type="coiled-coil region" evidence="1">
    <location>
        <begin position="274"/>
        <end position="325"/>
    </location>
</feature>
<feature type="coiled-coil region" evidence="1">
    <location>
        <begin position="818"/>
        <end position="992"/>
    </location>
</feature>
<feature type="coiled-coil region" evidence="1">
    <location>
        <begin position="176"/>
        <end position="248"/>
    </location>
</feature>
<evidence type="ECO:0000256" key="3">
    <source>
        <dbReference type="SAM" id="Phobius"/>
    </source>
</evidence>
<proteinExistence type="predicted"/>
<keyword evidence="1" id="KW-0175">Coiled coil</keyword>
<feature type="transmembrane region" description="Helical" evidence="3">
    <location>
        <begin position="1448"/>
        <end position="1470"/>
    </location>
</feature>
<keyword evidence="3" id="KW-0812">Transmembrane</keyword>
<accession>A0ABD1EK36</accession>
<protein>
    <submittedName>
        <fullName evidence="4">Uncharacterized protein</fullName>
    </submittedName>
</protein>
<evidence type="ECO:0000313" key="5">
    <source>
        <dbReference type="Proteomes" id="UP001566132"/>
    </source>
</evidence>
<evidence type="ECO:0000313" key="4">
    <source>
        <dbReference type="EMBL" id="KAL1495060.1"/>
    </source>
</evidence>
<feature type="coiled-coil region" evidence="1">
    <location>
        <begin position="1140"/>
        <end position="1205"/>
    </location>
</feature>
<feature type="coiled-coil region" evidence="1">
    <location>
        <begin position="579"/>
        <end position="655"/>
    </location>
</feature>
<feature type="compositionally biased region" description="Polar residues" evidence="2">
    <location>
        <begin position="87"/>
        <end position="105"/>
    </location>
</feature>
<evidence type="ECO:0000256" key="2">
    <source>
        <dbReference type="SAM" id="MobiDB-lite"/>
    </source>
</evidence>
<keyword evidence="5" id="KW-1185">Reference proteome</keyword>
<evidence type="ECO:0000256" key="1">
    <source>
        <dbReference type="SAM" id="Coils"/>
    </source>
</evidence>
<comment type="caution">
    <text evidence="4">The sequence shown here is derived from an EMBL/GenBank/DDBJ whole genome shotgun (WGS) entry which is preliminary data.</text>
</comment>
<feature type="region of interest" description="Disordered" evidence="2">
    <location>
        <begin position="87"/>
        <end position="117"/>
    </location>
</feature>
<gene>
    <name evidence="4" type="ORF">ABEB36_010539</name>
</gene>
<sequence length="1497" mass="175025">MDVSKEFVSDVQISDIYRLIFNSCDINSTNMVPVSKLVEFIKPYFESDLNALEDLRASLDPDGKDVEVYRETFYDVMASWSQKLSLDPSNLRSESPRNTFDSSQMDNKDMPYTHSTPRQSIGDRLLNCIDLLNLSNASGYSLSTSQLEQPGDSEIIVLEERIKKLEYQWQKATSDLSMIQQQLVVSEEQNEQLQSELQTVKRRLQMEQQTNENFQNDLRQMDEMREELQRLTRHNDELKKKLSLIEKDNFRYKIAIAKLESDKLDMDNQYRSILKLQQDRLDELFDVKNQLELKESYINELKKVNAELTSKYMEQRDLIDQLKEENLLIARKSPKDKIINYRGTFFSKNKQMELQKSTPNRANVVSIEEYGIDSDELSPILCHSNPDENCENDCVMVQDIETCPNETECLQAEMRNADLRHSEHLSMNQYEKVELQFQIETLNSEMIAMKTALEQANRQLNGKGDCHSQGSEVVTDKKKDAETQTLTEDQQIQKDATTERQELDSPNTLNKAKEEIRHLETRLKQFMEQHRQEFEHSEALKKSNLELMGKCNKLNNDLLTYVEKYNSHDKSLIETRQLVTTLTQTNKELGNNLENLSKAYSELENTIICSKTSLGSIDSVTMQISNFISKKNDVIGELKKLNEKLESDLSKSQLELHIKVDDVLNLKEELDKANNVKNKLWTQMKTFERELIAKKDEIHQLKERLAQYNSELSIKSQEYNVFRNELEAKICLLLIEKTELEARLESEKKIQSNLIENESRLLTELEKFDNIAEKLDDKSSQLLKEKEALESKLKTEKLHRAEDESRFSKDLETFNCVRTELETKISQLLIDKEELEQSLANERKARMNLAKKASQNLKELETSNNVRKELEEKISELHVSKKELETLFANEKEVRRHLAESESQNLKELETSNKIKKKLEQDKKELEEQLETEKQVRLHIEKDLNGKIQLLCDVSKQKEEADAKFVEAQRKINKIEDECSRYINEMLNQNKKEIDGTMRDKQKIALELSELKVSNERLLTEISLNKEERDIINNELLNLEQLYSSHEQQLQENKILLEQFSALKIAHEKLQSQFQQSEILTEELTSKNALLEETLSIQYNDLKAVRLDLEKSQNHVTELIALQANNLNLSRDENRKKANFNKQEIMIDRFKDKIEKLEEQLVILKNENQRLKDFETLSEELKNEIESLKKLNDNLKKQIEIKTSKKEIETQMLNKDTQCENKPKNKFTLSSDLATSETLFNESTREHTDTLSIKRSSYVLEVPISEISFDNDIVEQLELDEITIGAVLNRKELEKKIILLTDWLVANSSNSDQKVENLRETYRRQYEDLFGLIADISYRLRDHVCIGTTEPIVPVYVQLEELKSQLKKLIQNGNQICKNRMRKCMNLVISYLDMLRKENESPRDIDRESSKTEIRIIKRKNRSKRDPNDRVEELKSEQRHSPGRRCDYTVILCLVLVFVVLVLSLGLQFYCRLTVAQDQYCPLDSLVKRTNIRPPPM</sequence>
<dbReference type="Proteomes" id="UP001566132">
    <property type="component" value="Unassembled WGS sequence"/>
</dbReference>
<name>A0ABD1EK36_HYPHA</name>
<feature type="coiled-coil region" evidence="1">
    <location>
        <begin position="684"/>
        <end position="792"/>
    </location>
</feature>
<dbReference type="EMBL" id="JBDJPC010000007">
    <property type="protein sequence ID" value="KAL1495060.1"/>
    <property type="molecule type" value="Genomic_DNA"/>
</dbReference>
<feature type="compositionally biased region" description="Polar residues" evidence="2">
    <location>
        <begin position="483"/>
        <end position="495"/>
    </location>
</feature>
<reference evidence="4 5" key="1">
    <citation type="submission" date="2024-05" db="EMBL/GenBank/DDBJ databases">
        <title>Genetic variation in Jamaican populations of the coffee berry borer (Hypothenemus hampei).</title>
        <authorList>
            <person name="Errbii M."/>
            <person name="Myrie A."/>
        </authorList>
    </citation>
    <scope>NUCLEOTIDE SEQUENCE [LARGE SCALE GENOMIC DNA]</scope>
    <source>
        <strain evidence="4">JA-Hopewell-2020-01-JO</strain>
        <tissue evidence="4">Whole body</tissue>
    </source>
</reference>
<keyword evidence="3" id="KW-0472">Membrane</keyword>
<keyword evidence="3" id="KW-1133">Transmembrane helix</keyword>
<feature type="region of interest" description="Disordered" evidence="2">
    <location>
        <begin position="460"/>
        <end position="505"/>
    </location>
</feature>
<organism evidence="4 5">
    <name type="scientific">Hypothenemus hampei</name>
    <name type="common">Coffee berry borer</name>
    <dbReference type="NCBI Taxonomy" id="57062"/>
    <lineage>
        <taxon>Eukaryota</taxon>
        <taxon>Metazoa</taxon>
        <taxon>Ecdysozoa</taxon>
        <taxon>Arthropoda</taxon>
        <taxon>Hexapoda</taxon>
        <taxon>Insecta</taxon>
        <taxon>Pterygota</taxon>
        <taxon>Neoptera</taxon>
        <taxon>Endopterygota</taxon>
        <taxon>Coleoptera</taxon>
        <taxon>Polyphaga</taxon>
        <taxon>Cucujiformia</taxon>
        <taxon>Curculionidae</taxon>
        <taxon>Scolytinae</taxon>
        <taxon>Hypothenemus</taxon>
    </lineage>
</organism>